<comment type="caution">
    <text evidence="1">The sequence shown here is derived from an EMBL/GenBank/DDBJ whole genome shotgun (WGS) entry which is preliminary data.</text>
</comment>
<protein>
    <submittedName>
        <fullName evidence="1">Uncharacterized protein</fullName>
    </submittedName>
</protein>
<organism evidence="1 2">
    <name type="scientific">Dendrobium nobile</name>
    <name type="common">Orchid</name>
    <dbReference type="NCBI Taxonomy" id="94219"/>
    <lineage>
        <taxon>Eukaryota</taxon>
        <taxon>Viridiplantae</taxon>
        <taxon>Streptophyta</taxon>
        <taxon>Embryophyta</taxon>
        <taxon>Tracheophyta</taxon>
        <taxon>Spermatophyta</taxon>
        <taxon>Magnoliopsida</taxon>
        <taxon>Liliopsida</taxon>
        <taxon>Asparagales</taxon>
        <taxon>Orchidaceae</taxon>
        <taxon>Epidendroideae</taxon>
        <taxon>Malaxideae</taxon>
        <taxon>Dendrobiinae</taxon>
        <taxon>Dendrobium</taxon>
    </lineage>
</organism>
<dbReference type="Proteomes" id="UP000829196">
    <property type="component" value="Unassembled WGS sequence"/>
</dbReference>
<evidence type="ECO:0000313" key="1">
    <source>
        <dbReference type="EMBL" id="KAI0519630.1"/>
    </source>
</evidence>
<accession>A0A8T3BT44</accession>
<dbReference type="AlphaFoldDB" id="A0A8T3BT44"/>
<keyword evidence="2" id="KW-1185">Reference proteome</keyword>
<name>A0A8T3BT44_DENNO</name>
<dbReference type="EMBL" id="JAGYWB010000006">
    <property type="protein sequence ID" value="KAI0519630.1"/>
    <property type="molecule type" value="Genomic_DNA"/>
</dbReference>
<evidence type="ECO:0000313" key="2">
    <source>
        <dbReference type="Proteomes" id="UP000829196"/>
    </source>
</evidence>
<sequence length="50" mass="5879">MREKEKEKRRKGLVSEAAERFSSVDAVERFVCLEVRNPNPISDFEDFVFS</sequence>
<gene>
    <name evidence="1" type="ORF">KFK09_007084</name>
</gene>
<reference evidence="1" key="1">
    <citation type="journal article" date="2022" name="Front. Genet.">
        <title>Chromosome-Scale Assembly of the Dendrobium nobile Genome Provides Insights Into the Molecular Mechanism of the Biosynthesis of the Medicinal Active Ingredient of Dendrobium.</title>
        <authorList>
            <person name="Xu Q."/>
            <person name="Niu S.-C."/>
            <person name="Li K.-L."/>
            <person name="Zheng P.-J."/>
            <person name="Zhang X.-J."/>
            <person name="Jia Y."/>
            <person name="Liu Y."/>
            <person name="Niu Y.-X."/>
            <person name="Yu L.-H."/>
            <person name="Chen D.-F."/>
            <person name="Zhang G.-Q."/>
        </authorList>
    </citation>
    <scope>NUCLEOTIDE SEQUENCE</scope>
    <source>
        <tissue evidence="1">Leaf</tissue>
    </source>
</reference>
<proteinExistence type="predicted"/>